<gene>
    <name evidence="2" type="ORF">ECE50_009370</name>
</gene>
<reference evidence="2" key="1">
    <citation type="submission" date="2020-05" db="EMBL/GenBank/DDBJ databases">
        <title>Chitinophaga laudate sp. nov., isolated from a tropical peat swamp.</title>
        <authorList>
            <person name="Goh C.B.S."/>
            <person name="Lee M.S."/>
            <person name="Parimannan S."/>
            <person name="Pasbakhsh P."/>
            <person name="Yule C.M."/>
            <person name="Rajandas H."/>
            <person name="Loke S."/>
            <person name="Croft L."/>
            <person name="Tan J.B.L."/>
        </authorList>
    </citation>
    <scope>NUCLEOTIDE SEQUENCE</scope>
    <source>
        <strain evidence="2">Mgbs1</strain>
    </source>
</reference>
<protein>
    <recommendedName>
        <fullName evidence="4">DUF1579 domain-containing protein</fullName>
    </recommendedName>
</protein>
<dbReference type="Proteomes" id="UP000281028">
    <property type="component" value="Unassembled WGS sequence"/>
</dbReference>
<evidence type="ECO:0000313" key="2">
    <source>
        <dbReference type="EMBL" id="NSL87038.1"/>
    </source>
</evidence>
<proteinExistence type="predicted"/>
<evidence type="ECO:0008006" key="4">
    <source>
        <dbReference type="Google" id="ProtNLM"/>
    </source>
</evidence>
<keyword evidence="1" id="KW-0732">Signal</keyword>
<name>A0A9Q5GVQ4_9BACT</name>
<feature type="chain" id="PRO_5040471320" description="DUF1579 domain-containing protein" evidence="1">
    <location>
        <begin position="28"/>
        <end position="164"/>
    </location>
</feature>
<dbReference type="RefSeq" id="WP_160710725.1">
    <property type="nucleotide sequence ID" value="NZ_JAABOK010000001.1"/>
</dbReference>
<dbReference type="AlphaFoldDB" id="A0A9Q5GVQ4"/>
<organism evidence="2 3">
    <name type="scientific">Chitinophaga solisilvae</name>
    <dbReference type="NCBI Taxonomy" id="1233460"/>
    <lineage>
        <taxon>Bacteria</taxon>
        <taxon>Pseudomonadati</taxon>
        <taxon>Bacteroidota</taxon>
        <taxon>Chitinophagia</taxon>
        <taxon>Chitinophagales</taxon>
        <taxon>Chitinophagaceae</taxon>
        <taxon>Chitinophaga</taxon>
    </lineage>
</organism>
<dbReference type="EMBL" id="RIAR02000001">
    <property type="protein sequence ID" value="NSL87038.1"/>
    <property type="molecule type" value="Genomic_DNA"/>
</dbReference>
<keyword evidence="3" id="KW-1185">Reference proteome</keyword>
<sequence length="164" mass="18657">MVKKLWWSSSLGLLLLILAGSALPAAAQVRPADFHLLNRLAGTWIMKTRRGAVIENWSRLNDSTWLGKTWRVIGPDTTLQQSVELARQGADIFFIPIYAGSTTPTPIRLRLRVLKAIGFVGEDLQQDFPQKVTYRFKDEDHLEARVVGKRDGTVEEYIFSFRKE</sequence>
<comment type="caution">
    <text evidence="2">The sequence shown here is derived from an EMBL/GenBank/DDBJ whole genome shotgun (WGS) entry which is preliminary data.</text>
</comment>
<evidence type="ECO:0000313" key="3">
    <source>
        <dbReference type="Proteomes" id="UP000281028"/>
    </source>
</evidence>
<feature type="signal peptide" evidence="1">
    <location>
        <begin position="1"/>
        <end position="27"/>
    </location>
</feature>
<evidence type="ECO:0000256" key="1">
    <source>
        <dbReference type="SAM" id="SignalP"/>
    </source>
</evidence>
<accession>A0A9Q5GVQ4</accession>